<evidence type="ECO:0000259" key="8">
    <source>
        <dbReference type="Pfam" id="PF00327"/>
    </source>
</evidence>
<keyword evidence="4 5" id="KW-0687">Ribonucleoprotein</keyword>
<dbReference type="PANTHER" id="PTHR15892:SF2">
    <property type="entry name" value="LARGE RIBOSOMAL SUBUNIT PROTEIN UL30M"/>
    <property type="match status" value="1"/>
</dbReference>
<feature type="domain" description="Large ribosomal subunit protein uL30-like ferredoxin-like fold" evidence="8">
    <location>
        <begin position="25"/>
        <end position="75"/>
    </location>
</feature>
<accession>A0ABT0ZWB2</accession>
<name>A0ABT0ZWB2_9PSEU</name>
<evidence type="ECO:0000256" key="7">
    <source>
        <dbReference type="SAM" id="MobiDB-lite"/>
    </source>
</evidence>
<dbReference type="Proteomes" id="UP001165283">
    <property type="component" value="Unassembled WGS sequence"/>
</dbReference>
<dbReference type="Gene3D" id="3.30.1390.20">
    <property type="entry name" value="Ribosomal protein L30, ferredoxin-like fold domain"/>
    <property type="match status" value="1"/>
</dbReference>
<dbReference type="CDD" id="cd01658">
    <property type="entry name" value="Ribosomal_L30"/>
    <property type="match status" value="1"/>
</dbReference>
<dbReference type="InterPro" id="IPR005996">
    <property type="entry name" value="Ribosomal_uL30_bac-type"/>
</dbReference>
<reference evidence="9" key="1">
    <citation type="submission" date="2021-04" db="EMBL/GenBank/DDBJ databases">
        <title>Pseudonocardia sp. nov., isolated from sandy soil of mangrove forest.</title>
        <authorList>
            <person name="Zan Z."/>
            <person name="Huang R."/>
            <person name="Liu W."/>
        </authorList>
    </citation>
    <scope>NUCLEOTIDE SEQUENCE</scope>
    <source>
        <strain evidence="9">S2-4</strain>
    </source>
</reference>
<sequence>MATKSKAASSVSPTAQSTPASDTVLRVTQLRSGIGCKQNQRQTLLALGLRKIRQTRDWPDTPQVRGMIHTVRHLVAVEEVEPS</sequence>
<proteinExistence type="inferred from homology"/>
<keyword evidence="3 5" id="KW-0689">Ribosomal protein</keyword>
<dbReference type="Pfam" id="PF00327">
    <property type="entry name" value="Ribosomal_L30"/>
    <property type="match status" value="1"/>
</dbReference>
<protein>
    <recommendedName>
        <fullName evidence="5">Large ribosomal subunit protein uL30</fullName>
    </recommendedName>
</protein>
<comment type="similarity">
    <text evidence="1 5 6">Belongs to the universal ribosomal protein uL30 family.</text>
</comment>
<evidence type="ECO:0000313" key="10">
    <source>
        <dbReference type="Proteomes" id="UP001165283"/>
    </source>
</evidence>
<feature type="region of interest" description="Disordered" evidence="7">
    <location>
        <begin position="1"/>
        <end position="23"/>
    </location>
</feature>
<evidence type="ECO:0000256" key="3">
    <source>
        <dbReference type="ARBA" id="ARBA00022980"/>
    </source>
</evidence>
<comment type="caution">
    <text evidence="9">The sequence shown here is derived from an EMBL/GenBank/DDBJ whole genome shotgun (WGS) entry which is preliminary data.</text>
</comment>
<dbReference type="HAMAP" id="MF_01371_B">
    <property type="entry name" value="Ribosomal_uL30_B"/>
    <property type="match status" value="1"/>
</dbReference>
<evidence type="ECO:0000256" key="4">
    <source>
        <dbReference type="ARBA" id="ARBA00023274"/>
    </source>
</evidence>
<dbReference type="EMBL" id="JAGSOV010000017">
    <property type="protein sequence ID" value="MCO1654965.1"/>
    <property type="molecule type" value="Genomic_DNA"/>
</dbReference>
<gene>
    <name evidence="5 9" type="primary">rpmD</name>
    <name evidence="9" type="ORF">KDL28_07820</name>
</gene>
<dbReference type="PROSITE" id="PS00634">
    <property type="entry name" value="RIBOSOMAL_L30"/>
    <property type="match status" value="1"/>
</dbReference>
<evidence type="ECO:0000256" key="6">
    <source>
        <dbReference type="RuleBase" id="RU003734"/>
    </source>
</evidence>
<dbReference type="NCBIfam" id="TIGR01308">
    <property type="entry name" value="rpmD_bact"/>
    <property type="match status" value="1"/>
</dbReference>
<keyword evidence="10" id="KW-1185">Reference proteome</keyword>
<dbReference type="InterPro" id="IPR036919">
    <property type="entry name" value="Ribo_uL30_ferredoxin-like_sf"/>
</dbReference>
<dbReference type="GO" id="GO:0005840">
    <property type="term" value="C:ribosome"/>
    <property type="evidence" value="ECO:0007669"/>
    <property type="project" value="UniProtKB-KW"/>
</dbReference>
<feature type="compositionally biased region" description="Polar residues" evidence="7">
    <location>
        <begin position="1"/>
        <end position="21"/>
    </location>
</feature>
<evidence type="ECO:0000256" key="2">
    <source>
        <dbReference type="ARBA" id="ARBA00011838"/>
    </source>
</evidence>
<dbReference type="InterPro" id="IPR018038">
    <property type="entry name" value="Ribosomal_uL30_CS"/>
</dbReference>
<evidence type="ECO:0000256" key="1">
    <source>
        <dbReference type="ARBA" id="ARBA00007594"/>
    </source>
</evidence>
<dbReference type="InterPro" id="IPR016082">
    <property type="entry name" value="Ribosomal_uL30_ferredoxin-like"/>
</dbReference>
<evidence type="ECO:0000313" key="9">
    <source>
        <dbReference type="EMBL" id="MCO1654965.1"/>
    </source>
</evidence>
<organism evidence="9 10">
    <name type="scientific">Pseudonocardia humida</name>
    <dbReference type="NCBI Taxonomy" id="2800819"/>
    <lineage>
        <taxon>Bacteria</taxon>
        <taxon>Bacillati</taxon>
        <taxon>Actinomycetota</taxon>
        <taxon>Actinomycetes</taxon>
        <taxon>Pseudonocardiales</taxon>
        <taxon>Pseudonocardiaceae</taxon>
        <taxon>Pseudonocardia</taxon>
    </lineage>
</organism>
<comment type="subunit">
    <text evidence="2 5">Part of the 50S ribosomal subunit.</text>
</comment>
<dbReference type="PANTHER" id="PTHR15892">
    <property type="entry name" value="MITOCHONDRIAL RIBOSOMAL PROTEIN L30"/>
    <property type="match status" value="1"/>
</dbReference>
<evidence type="ECO:0000256" key="5">
    <source>
        <dbReference type="HAMAP-Rule" id="MF_01371"/>
    </source>
</evidence>
<dbReference type="SUPFAM" id="SSF55129">
    <property type="entry name" value="Ribosomal protein L30p/L7e"/>
    <property type="match status" value="1"/>
</dbReference>